<sequence>VSSSAQTILWVATIKEWKRPEIFIRLAKMFPKEKFVMVGGMSKKSNEYYEKIKDMALKVKNLEFRGYLNLEEVEEEFSRAKIFVNTSVQEGFPNTFLQSWRRGIPVVSYIDPDGIIEKESLGHVVSHEKTMVDGLNHWLMNDQNYSQRIRNIFKTEFDVTKKTDQYQDVFKQLSK</sequence>
<dbReference type="Pfam" id="PF13692">
    <property type="entry name" value="Glyco_trans_1_4"/>
    <property type="match status" value="1"/>
</dbReference>
<proteinExistence type="predicted"/>
<dbReference type="PANTHER" id="PTHR12526">
    <property type="entry name" value="GLYCOSYLTRANSFERASE"/>
    <property type="match status" value="1"/>
</dbReference>
<protein>
    <recommendedName>
        <fullName evidence="2">Glycosyl transferase family 1 domain-containing protein</fullName>
    </recommendedName>
</protein>
<gene>
    <name evidence="1" type="ORF">MNBD_BACTEROID05-633</name>
</gene>
<dbReference type="Gene3D" id="3.40.50.2000">
    <property type="entry name" value="Glycogen Phosphorylase B"/>
    <property type="match status" value="1"/>
</dbReference>
<dbReference type="CDD" id="cd03801">
    <property type="entry name" value="GT4_PimA-like"/>
    <property type="match status" value="1"/>
</dbReference>
<dbReference type="AlphaFoldDB" id="A0A3B0T656"/>
<evidence type="ECO:0008006" key="2">
    <source>
        <dbReference type="Google" id="ProtNLM"/>
    </source>
</evidence>
<accession>A0A3B0T656</accession>
<feature type="non-terminal residue" evidence="1">
    <location>
        <position position="1"/>
    </location>
</feature>
<dbReference type="SUPFAM" id="SSF53756">
    <property type="entry name" value="UDP-Glycosyltransferase/glycogen phosphorylase"/>
    <property type="match status" value="1"/>
</dbReference>
<organism evidence="1">
    <name type="scientific">hydrothermal vent metagenome</name>
    <dbReference type="NCBI Taxonomy" id="652676"/>
    <lineage>
        <taxon>unclassified sequences</taxon>
        <taxon>metagenomes</taxon>
        <taxon>ecological metagenomes</taxon>
    </lineage>
</organism>
<name>A0A3B0T656_9ZZZZ</name>
<evidence type="ECO:0000313" key="1">
    <source>
        <dbReference type="EMBL" id="VAW13835.1"/>
    </source>
</evidence>
<dbReference type="PANTHER" id="PTHR12526:SF630">
    <property type="entry name" value="GLYCOSYLTRANSFERASE"/>
    <property type="match status" value="1"/>
</dbReference>
<reference evidence="1" key="1">
    <citation type="submission" date="2018-06" db="EMBL/GenBank/DDBJ databases">
        <authorList>
            <person name="Zhirakovskaya E."/>
        </authorList>
    </citation>
    <scope>NUCLEOTIDE SEQUENCE</scope>
</reference>
<dbReference type="EMBL" id="UOEN01000191">
    <property type="protein sequence ID" value="VAW13835.1"/>
    <property type="molecule type" value="Genomic_DNA"/>
</dbReference>